<reference evidence="2" key="1">
    <citation type="submission" date="2016-04" db="EMBL/GenBank/DDBJ databases">
        <title>Identification of allatostatic molecules in the brown-winged green bug Plautia stali.</title>
        <authorList>
            <person name="Matsumoto K."/>
            <person name="Suetsugu Y."/>
            <person name="Tanaka Y."/>
            <person name="Kotaki T."/>
            <person name="Goto S.G."/>
            <person name="Shinoda T."/>
            <person name="Shiga S."/>
        </authorList>
    </citation>
    <scope>NUCLEOTIDE SEQUENCE</scope>
</reference>
<organism evidence="2">
    <name type="scientific">Plautia stali</name>
    <name type="common">Stink bug</name>
    <dbReference type="NCBI Taxonomy" id="106108"/>
    <lineage>
        <taxon>Eukaryota</taxon>
        <taxon>Metazoa</taxon>
        <taxon>Ecdysozoa</taxon>
        <taxon>Arthropoda</taxon>
        <taxon>Hexapoda</taxon>
        <taxon>Insecta</taxon>
        <taxon>Pterygota</taxon>
        <taxon>Neoptera</taxon>
        <taxon>Paraneoptera</taxon>
        <taxon>Hemiptera</taxon>
        <taxon>Heteroptera</taxon>
        <taxon>Panheteroptera</taxon>
        <taxon>Pentatomomorpha</taxon>
        <taxon>Pentatomoidea</taxon>
        <taxon>Pentatomidae</taxon>
        <taxon>Pentatominae</taxon>
        <taxon>Plautia</taxon>
    </lineage>
</organism>
<protein>
    <submittedName>
        <fullName evidence="2">Neuroparsin 1</fullName>
    </submittedName>
</protein>
<feature type="chain" id="PRO_5009113519" evidence="1">
    <location>
        <begin position="18"/>
        <end position="115"/>
    </location>
</feature>
<evidence type="ECO:0000313" key="2">
    <source>
        <dbReference type="EMBL" id="BAV78817.1"/>
    </source>
</evidence>
<feature type="signal peptide" evidence="1">
    <location>
        <begin position="1"/>
        <end position="17"/>
    </location>
</feature>
<dbReference type="InterPro" id="IPR010850">
    <property type="entry name" value="Neuroparsin"/>
</dbReference>
<keyword evidence="1" id="KW-0732">Signal</keyword>
<name>A0A1E1G7T3_PLAST</name>
<sequence length="115" mass="12615">MISSSLVLVGFVWTTYASRISCGGIDCDKKPENCTHGSVEIRKKWACGKGPGEICGGYLDAKGKCGSGMYCDNCGLCRGCSSKLLIDHNRLECNRNPCTEHHHALRKRLASMRNF</sequence>
<gene>
    <name evidence="2" type="primary">NP1</name>
</gene>
<dbReference type="AlphaFoldDB" id="A0A1E1G7T3"/>
<evidence type="ECO:0000256" key="1">
    <source>
        <dbReference type="SAM" id="SignalP"/>
    </source>
</evidence>
<dbReference type="EMBL" id="LC146513">
    <property type="protein sequence ID" value="BAV78817.1"/>
    <property type="molecule type" value="mRNA"/>
</dbReference>
<accession>A0A1E1G7T3</accession>
<dbReference type="Pfam" id="PF07327">
    <property type="entry name" value="Neuroparsin"/>
    <property type="match status" value="1"/>
</dbReference>
<proteinExistence type="evidence at transcript level"/>